<dbReference type="Proteomes" id="UP000228561">
    <property type="component" value="Unassembled WGS sequence"/>
</dbReference>
<dbReference type="GO" id="GO:0015833">
    <property type="term" value="P:peptide transport"/>
    <property type="evidence" value="ECO:0007669"/>
    <property type="project" value="InterPro"/>
</dbReference>
<name>A0A2M7B8T5_9BACT</name>
<dbReference type="Pfam" id="PF05992">
    <property type="entry name" value="SbmA_BacA"/>
    <property type="match status" value="1"/>
</dbReference>
<reference evidence="3" key="1">
    <citation type="submission" date="2017-09" db="EMBL/GenBank/DDBJ databases">
        <title>Depth-based differentiation of microbial function through sediment-hosted aquifers and enrichment of novel symbionts in the deep terrestrial subsurface.</title>
        <authorList>
            <person name="Probst A.J."/>
            <person name="Ladd B."/>
            <person name="Jarett J.K."/>
            <person name="Geller-Mcgrath D.E."/>
            <person name="Sieber C.M.K."/>
            <person name="Emerson J.B."/>
            <person name="Anantharaman K."/>
            <person name="Thomas B.C."/>
            <person name="Malmstrom R."/>
            <person name="Stieglmeier M."/>
            <person name="Klingl A."/>
            <person name="Woyke T."/>
            <person name="Ryan C.M."/>
            <person name="Banfield J.F."/>
        </authorList>
    </citation>
    <scope>NUCLEOTIDE SEQUENCE [LARGE SCALE GENOMIC DNA]</scope>
</reference>
<accession>A0A2M7B8T5</accession>
<proteinExistence type="predicted"/>
<keyword evidence="1" id="KW-1133">Transmembrane helix</keyword>
<sequence>MIGFIPLAAGLSGFSKSALMVHKISWIKKITATLFSYFRKIPKIGRVAKLIALILPFAVILPATWWLSKMIFFIPAVKEIITAQYIPGFLVWIALIVSVGGMVISWYVGSKLPGLEYNNQKVEAAFRKELVLGEDDKINYSSAKTLTELFTGIKFNYHRLFLHYGYFDAWRGLFSQTMVLTPYIIMGHGLFTSLITLGVLQKVANSFDQVRACFSLFINNWTTITELRSIHMRLKEFEQNLDKHRIKEEKNEGGE</sequence>
<evidence type="ECO:0000313" key="2">
    <source>
        <dbReference type="EMBL" id="PIU99524.1"/>
    </source>
</evidence>
<feature type="transmembrane region" description="Helical" evidence="1">
    <location>
        <begin position="44"/>
        <end position="68"/>
    </location>
</feature>
<dbReference type="InterPro" id="IPR009248">
    <property type="entry name" value="SbmA_BacA"/>
</dbReference>
<protein>
    <recommendedName>
        <fullName evidence="4">Transporter</fullName>
    </recommendedName>
</protein>
<evidence type="ECO:0000313" key="3">
    <source>
        <dbReference type="Proteomes" id="UP000228561"/>
    </source>
</evidence>
<evidence type="ECO:0000256" key="1">
    <source>
        <dbReference type="SAM" id="Phobius"/>
    </source>
</evidence>
<keyword evidence="1" id="KW-0812">Transmembrane</keyword>
<feature type="transmembrane region" description="Helical" evidence="1">
    <location>
        <begin position="180"/>
        <end position="200"/>
    </location>
</feature>
<gene>
    <name evidence="2" type="ORF">COS58_01945</name>
</gene>
<dbReference type="AlphaFoldDB" id="A0A2M7B8T5"/>
<dbReference type="GO" id="GO:1904680">
    <property type="term" value="F:peptide transmembrane transporter activity"/>
    <property type="evidence" value="ECO:0007669"/>
    <property type="project" value="InterPro"/>
</dbReference>
<dbReference type="GO" id="GO:0016020">
    <property type="term" value="C:membrane"/>
    <property type="evidence" value="ECO:0007669"/>
    <property type="project" value="InterPro"/>
</dbReference>
<comment type="caution">
    <text evidence="2">The sequence shown here is derived from an EMBL/GenBank/DDBJ whole genome shotgun (WGS) entry which is preliminary data.</text>
</comment>
<dbReference type="EMBL" id="PEVG01000023">
    <property type="protein sequence ID" value="PIU99524.1"/>
    <property type="molecule type" value="Genomic_DNA"/>
</dbReference>
<feature type="transmembrane region" description="Helical" evidence="1">
    <location>
        <begin position="89"/>
        <end position="108"/>
    </location>
</feature>
<organism evidence="2 3">
    <name type="scientific">Candidatus Tagabacteria bacterium CG03_land_8_20_14_0_80_41_22</name>
    <dbReference type="NCBI Taxonomy" id="1975020"/>
    <lineage>
        <taxon>Bacteria</taxon>
        <taxon>Candidatus Tagaibacteriota</taxon>
    </lineage>
</organism>
<evidence type="ECO:0008006" key="4">
    <source>
        <dbReference type="Google" id="ProtNLM"/>
    </source>
</evidence>
<keyword evidence="1" id="KW-0472">Membrane</keyword>